<reference evidence="6" key="2">
    <citation type="journal article" date="2019" name="Int. J. Syst. Evol. Microbiol.">
        <title>The Global Catalogue of Microorganisms (GCM) 10K type strain sequencing project: providing services to taxonomists for standard genome sequencing and annotation.</title>
        <authorList>
            <consortium name="The Broad Institute Genomics Platform"/>
            <consortium name="The Broad Institute Genome Sequencing Center for Infectious Disease"/>
            <person name="Wu L."/>
            <person name="Ma J."/>
        </authorList>
    </citation>
    <scope>NUCLEOTIDE SEQUENCE [LARGE SCALE GENOMIC DNA]</scope>
    <source>
        <strain evidence="6">NBRC 107715</strain>
    </source>
</reference>
<proteinExistence type="predicted"/>
<evidence type="ECO:0000313" key="4">
    <source>
        <dbReference type="EMBL" id="GLS63537.1"/>
    </source>
</evidence>
<reference evidence="3 5" key="3">
    <citation type="submission" date="2019-07" db="EMBL/GenBank/DDBJ databases">
        <title>Whole genome shotgun sequence of Methylobacterium oxalidis NBRC 107715.</title>
        <authorList>
            <person name="Hosoyama A."/>
            <person name="Uohara A."/>
            <person name="Ohji S."/>
            <person name="Ichikawa N."/>
        </authorList>
    </citation>
    <scope>NUCLEOTIDE SEQUENCE [LARGE SCALE GENOMIC DNA]</scope>
    <source>
        <strain evidence="3 5">NBRC 107715</strain>
    </source>
</reference>
<gene>
    <name evidence="4" type="ORF">GCM10007888_19180</name>
    <name evidence="3" type="ORF">MOX02_33620</name>
</gene>
<keyword evidence="2" id="KW-0732">Signal</keyword>
<dbReference type="Proteomes" id="UP000321960">
    <property type="component" value="Unassembled WGS sequence"/>
</dbReference>
<evidence type="ECO:0000313" key="3">
    <source>
        <dbReference type="EMBL" id="GEP05324.1"/>
    </source>
</evidence>
<reference evidence="4" key="1">
    <citation type="journal article" date="2014" name="Int. J. Syst. Evol. Microbiol.">
        <title>Complete genome of a new Firmicutes species belonging to the dominant human colonic microbiota ('Ruminococcus bicirculans') reveals two chromosomes and a selective capacity to utilize plant glucans.</title>
        <authorList>
            <consortium name="NISC Comparative Sequencing Program"/>
            <person name="Wegmann U."/>
            <person name="Louis P."/>
            <person name="Goesmann A."/>
            <person name="Henrissat B."/>
            <person name="Duncan S.H."/>
            <person name="Flint H.J."/>
        </authorList>
    </citation>
    <scope>NUCLEOTIDE SEQUENCE</scope>
    <source>
        <strain evidence="4">NBRC 107715</strain>
    </source>
</reference>
<dbReference type="EMBL" id="BJZU01000066">
    <property type="protein sequence ID" value="GEP05324.1"/>
    <property type="molecule type" value="Genomic_DNA"/>
</dbReference>
<feature type="compositionally biased region" description="Low complexity" evidence="1">
    <location>
        <begin position="68"/>
        <end position="77"/>
    </location>
</feature>
<evidence type="ECO:0000313" key="5">
    <source>
        <dbReference type="Proteomes" id="UP000321960"/>
    </source>
</evidence>
<comment type="caution">
    <text evidence="3">The sequence shown here is derived from an EMBL/GenBank/DDBJ whole genome shotgun (WGS) entry which is preliminary data.</text>
</comment>
<dbReference type="RefSeq" id="WP_147026900.1">
    <property type="nucleotide sequence ID" value="NZ_BJZU01000066.1"/>
</dbReference>
<keyword evidence="6" id="KW-1185">Reference proteome</keyword>
<reference evidence="4" key="4">
    <citation type="submission" date="2023-01" db="EMBL/GenBank/DDBJ databases">
        <title>Draft genome sequence of Methylobacterium oxalidis strain NBRC 107715.</title>
        <authorList>
            <person name="Sun Q."/>
            <person name="Mori K."/>
        </authorList>
    </citation>
    <scope>NUCLEOTIDE SEQUENCE</scope>
    <source>
        <strain evidence="4">NBRC 107715</strain>
    </source>
</reference>
<organism evidence="3 5">
    <name type="scientific">Methylobacterium oxalidis</name>
    <dbReference type="NCBI Taxonomy" id="944322"/>
    <lineage>
        <taxon>Bacteria</taxon>
        <taxon>Pseudomonadati</taxon>
        <taxon>Pseudomonadota</taxon>
        <taxon>Alphaproteobacteria</taxon>
        <taxon>Hyphomicrobiales</taxon>
        <taxon>Methylobacteriaceae</taxon>
        <taxon>Methylobacterium</taxon>
    </lineage>
</organism>
<accession>A0A512J5R7</accession>
<name>A0A512J5R7_9HYPH</name>
<evidence type="ECO:0000256" key="2">
    <source>
        <dbReference type="SAM" id="SignalP"/>
    </source>
</evidence>
<evidence type="ECO:0000313" key="6">
    <source>
        <dbReference type="Proteomes" id="UP001156856"/>
    </source>
</evidence>
<dbReference type="EMBL" id="BSPK01000024">
    <property type="protein sequence ID" value="GLS63537.1"/>
    <property type="molecule type" value="Genomic_DNA"/>
</dbReference>
<feature type="region of interest" description="Disordered" evidence="1">
    <location>
        <begin position="50"/>
        <end position="106"/>
    </location>
</feature>
<evidence type="ECO:0000256" key="1">
    <source>
        <dbReference type="SAM" id="MobiDB-lite"/>
    </source>
</evidence>
<protein>
    <submittedName>
        <fullName evidence="3">Uncharacterized protein</fullName>
    </submittedName>
</protein>
<dbReference type="AlphaFoldDB" id="A0A512J5R7"/>
<dbReference type="OrthoDB" id="8002166at2"/>
<feature type="chain" id="PRO_5021723457" evidence="2">
    <location>
        <begin position="25"/>
        <end position="106"/>
    </location>
</feature>
<feature type="signal peptide" evidence="2">
    <location>
        <begin position="1"/>
        <end position="24"/>
    </location>
</feature>
<sequence length="106" mass="10733">MKTVLVSASALALGFGLLGAPAFAQSSRTLNVWGAHIDAPASAYDFVQPTPEDDVATTGSVRSHRGAPRGAAFAAGRIDASAKGGNAEENDRSVPNYGMTSGGPDE</sequence>
<dbReference type="Proteomes" id="UP001156856">
    <property type="component" value="Unassembled WGS sequence"/>
</dbReference>